<accession>A0A414YCV9</accession>
<name>A0A414YCV9_9BACE</name>
<reference evidence="1 2" key="1">
    <citation type="submission" date="2018-08" db="EMBL/GenBank/DDBJ databases">
        <title>A genome reference for cultivated species of the human gut microbiota.</title>
        <authorList>
            <person name="Zou Y."/>
            <person name="Xue W."/>
            <person name="Luo G."/>
        </authorList>
    </citation>
    <scope>NUCLEOTIDE SEQUENCE [LARGE SCALE GENOMIC DNA]</scope>
    <source>
        <strain evidence="1 2">AM16-49B</strain>
    </source>
</reference>
<sequence>SALRYSGLVGLRLPFRPTGKSPRMNIVKLYRAMDTILPEHVNLEEENGRLYFCLYRFHEWPEYKLFWIPLEFTERLPEKLGRIALEFIRQLARHHGIPKSTDTSYYEMAHDYLEDYRLYDEEATAGEIRRKAALARLYEKGKAHRILERMDNPKGFLADLEGEIRKYHTKKNYERALLELLTEGMAYISHGSPSIMQYSYDWAYEETPDFRPVGLETQIMVTWSVKDAMNDEMENYFNSDYQESYVITPVTTFHLTPDTEKPFSMDDFPERFSQWLTCFIKLITNNF</sequence>
<dbReference type="AlphaFoldDB" id="A0A414YCV9"/>
<evidence type="ECO:0000313" key="2">
    <source>
        <dbReference type="Proteomes" id="UP000283512"/>
    </source>
</evidence>
<evidence type="ECO:0000313" key="1">
    <source>
        <dbReference type="EMBL" id="RHH83978.1"/>
    </source>
</evidence>
<dbReference type="Proteomes" id="UP000283512">
    <property type="component" value="Unassembled WGS sequence"/>
</dbReference>
<organism evidence="1 2">
    <name type="scientific">Bacteroides caccae</name>
    <dbReference type="NCBI Taxonomy" id="47678"/>
    <lineage>
        <taxon>Bacteria</taxon>
        <taxon>Pseudomonadati</taxon>
        <taxon>Bacteroidota</taxon>
        <taxon>Bacteroidia</taxon>
        <taxon>Bacteroidales</taxon>
        <taxon>Bacteroidaceae</taxon>
        <taxon>Bacteroides</taxon>
    </lineage>
</organism>
<dbReference type="EMBL" id="QRKD01000053">
    <property type="protein sequence ID" value="RHH83978.1"/>
    <property type="molecule type" value="Genomic_DNA"/>
</dbReference>
<gene>
    <name evidence="1" type="ORF">DW190_22210</name>
</gene>
<feature type="non-terminal residue" evidence="1">
    <location>
        <position position="1"/>
    </location>
</feature>
<protein>
    <submittedName>
        <fullName evidence="1">Uncharacterized protein</fullName>
    </submittedName>
</protein>
<proteinExistence type="predicted"/>
<comment type="caution">
    <text evidence="1">The sequence shown here is derived from an EMBL/GenBank/DDBJ whole genome shotgun (WGS) entry which is preliminary data.</text>
</comment>